<dbReference type="Pfam" id="PF08211">
    <property type="entry name" value="dCMP_cyt_deam_2"/>
    <property type="match status" value="1"/>
</dbReference>
<dbReference type="PROSITE" id="PS51747">
    <property type="entry name" value="CYT_DCMP_DEAMINASES_2"/>
    <property type="match status" value="2"/>
</dbReference>
<dbReference type="PANTHER" id="PTHR11644">
    <property type="entry name" value="CYTIDINE DEAMINASE"/>
    <property type="match status" value="1"/>
</dbReference>
<reference evidence="8" key="1">
    <citation type="submission" date="2022-11" db="EMBL/GenBank/DDBJ databases">
        <title>Centuries of genome instability and evolution in soft-shell clam transmissible cancer (bioRxiv).</title>
        <authorList>
            <person name="Hart S.F.M."/>
            <person name="Yonemitsu M.A."/>
            <person name="Giersch R.M."/>
            <person name="Beal B.F."/>
            <person name="Arriagada G."/>
            <person name="Davis B.W."/>
            <person name="Ostrander E.A."/>
            <person name="Goff S.P."/>
            <person name="Metzger M.J."/>
        </authorList>
    </citation>
    <scope>NUCLEOTIDE SEQUENCE</scope>
    <source>
        <strain evidence="8">MELC-2E11</strain>
        <tissue evidence="8">Siphon/mantle</tissue>
    </source>
</reference>
<evidence type="ECO:0000256" key="4">
    <source>
        <dbReference type="ARBA" id="ARBA00022801"/>
    </source>
</evidence>
<dbReference type="InterPro" id="IPR016192">
    <property type="entry name" value="APOBEC/CMP_deaminase_Zn-bd"/>
</dbReference>
<dbReference type="CDD" id="cd01283">
    <property type="entry name" value="cytidine_deaminase"/>
    <property type="match status" value="2"/>
</dbReference>
<evidence type="ECO:0000256" key="2">
    <source>
        <dbReference type="ARBA" id="ARBA00011738"/>
    </source>
</evidence>
<evidence type="ECO:0000256" key="1">
    <source>
        <dbReference type="ARBA" id="ARBA00006576"/>
    </source>
</evidence>
<gene>
    <name evidence="8" type="ORF">MAR_004741</name>
</gene>
<dbReference type="InterPro" id="IPR050202">
    <property type="entry name" value="Cyt/Deoxycyt_deaminase"/>
</dbReference>
<dbReference type="PANTHER" id="PTHR11644:SF2">
    <property type="entry name" value="CYTIDINE DEAMINASE"/>
    <property type="match status" value="1"/>
</dbReference>
<feature type="domain" description="CMP/dCMP-type deaminase" evidence="7">
    <location>
        <begin position="23"/>
        <end position="126"/>
    </location>
</feature>
<dbReference type="SUPFAM" id="SSF53927">
    <property type="entry name" value="Cytidine deaminase-like"/>
    <property type="match status" value="2"/>
</dbReference>
<evidence type="ECO:0000313" key="8">
    <source>
        <dbReference type="EMBL" id="WAR14636.1"/>
    </source>
</evidence>
<dbReference type="Pfam" id="PF00383">
    <property type="entry name" value="dCMP_cyt_deam_1"/>
    <property type="match status" value="1"/>
</dbReference>
<keyword evidence="5" id="KW-0862">Zinc</keyword>
<dbReference type="PROSITE" id="PS00903">
    <property type="entry name" value="CYT_DCMP_DEAMINASES_1"/>
    <property type="match status" value="1"/>
</dbReference>
<name>A0ABY7F5P2_MYAAR</name>
<dbReference type="InterPro" id="IPR016193">
    <property type="entry name" value="Cytidine_deaminase-like"/>
</dbReference>
<dbReference type="InterPro" id="IPR013171">
    <property type="entry name" value="Cyd/dCyd_deaminase_Zn-bd"/>
</dbReference>
<evidence type="ECO:0000259" key="7">
    <source>
        <dbReference type="PROSITE" id="PS51747"/>
    </source>
</evidence>
<dbReference type="EMBL" id="CP111020">
    <property type="protein sequence ID" value="WAR14636.1"/>
    <property type="molecule type" value="Genomic_DNA"/>
</dbReference>
<evidence type="ECO:0000256" key="5">
    <source>
        <dbReference type="ARBA" id="ARBA00022833"/>
    </source>
</evidence>
<evidence type="ECO:0000256" key="6">
    <source>
        <dbReference type="SAM" id="MobiDB-lite"/>
    </source>
</evidence>
<comment type="subunit">
    <text evidence="2">Homodimer.</text>
</comment>
<evidence type="ECO:0000313" key="9">
    <source>
        <dbReference type="Proteomes" id="UP001164746"/>
    </source>
</evidence>
<feature type="domain" description="CMP/dCMP-type deaminase" evidence="7">
    <location>
        <begin position="117"/>
        <end position="166"/>
    </location>
</feature>
<feature type="region of interest" description="Disordered" evidence="6">
    <location>
        <begin position="1"/>
        <end position="44"/>
    </location>
</feature>
<accession>A0ABY7F5P2</accession>
<keyword evidence="9" id="KW-1185">Reference proteome</keyword>
<proteinExistence type="inferred from homology"/>
<dbReference type="InterPro" id="IPR002125">
    <property type="entry name" value="CMP_dCMP_dom"/>
</dbReference>
<feature type="non-terminal residue" evidence="8">
    <location>
        <position position="166"/>
    </location>
</feature>
<sequence>MSTHFKYREDINSRPRTTLSEDVRRPRHTLTTLKASSGSGGSSMPRWNRCNVENASYGLTICAERTALVKAVSEGHRKFKVIAKASDLANETISPCGACRQFLVEIFSDRLSNFILEQVDDLVRRCQEAKEQSYSPYSKFRVGAALLCQDGRIYTGYILLIVTLRK</sequence>
<keyword evidence="3" id="KW-0479">Metal-binding</keyword>
<keyword evidence="4" id="KW-0378">Hydrolase</keyword>
<organism evidence="8 9">
    <name type="scientific">Mya arenaria</name>
    <name type="common">Soft-shell clam</name>
    <dbReference type="NCBI Taxonomy" id="6604"/>
    <lineage>
        <taxon>Eukaryota</taxon>
        <taxon>Metazoa</taxon>
        <taxon>Spiralia</taxon>
        <taxon>Lophotrochozoa</taxon>
        <taxon>Mollusca</taxon>
        <taxon>Bivalvia</taxon>
        <taxon>Autobranchia</taxon>
        <taxon>Heteroconchia</taxon>
        <taxon>Euheterodonta</taxon>
        <taxon>Imparidentia</taxon>
        <taxon>Neoheterodontei</taxon>
        <taxon>Myida</taxon>
        <taxon>Myoidea</taxon>
        <taxon>Myidae</taxon>
        <taxon>Mya</taxon>
    </lineage>
</organism>
<evidence type="ECO:0000256" key="3">
    <source>
        <dbReference type="ARBA" id="ARBA00022723"/>
    </source>
</evidence>
<protein>
    <submittedName>
        <fullName evidence="8">CDD-like protein</fullName>
    </submittedName>
</protein>
<dbReference type="Proteomes" id="UP001164746">
    <property type="component" value="Chromosome 9"/>
</dbReference>
<feature type="compositionally biased region" description="Basic and acidic residues" evidence="6">
    <location>
        <begin position="1"/>
        <end position="24"/>
    </location>
</feature>
<comment type="similarity">
    <text evidence="1">Belongs to the cytidine and deoxycytidylate deaminase family.</text>
</comment>
<dbReference type="Gene3D" id="3.40.140.10">
    <property type="entry name" value="Cytidine Deaminase, domain 2"/>
    <property type="match status" value="2"/>
</dbReference>